<comment type="caution">
    <text evidence="2">The sequence shown here is derived from an EMBL/GenBank/DDBJ whole genome shotgun (WGS) entry which is preliminary data.</text>
</comment>
<evidence type="ECO:0000313" key="3">
    <source>
        <dbReference type="Proteomes" id="UP001527866"/>
    </source>
</evidence>
<keyword evidence="2" id="KW-0808">Transferase</keyword>
<gene>
    <name evidence="2" type="ORF">O4J56_08440</name>
</gene>
<sequence>MSGPAVVSAADIARLTGVGRSAVSNWRRRFADFPRPVAGAPTNPLFAMDQVERWCLERGKPFEADDVDRLWQRVQAEVEGVRLAEFIAHAGASLISPRGTALPEPPQEWSPLFDELARAAERAAEDGAGGASGVFSRLCERFRAARERASEVDPEVAEAMAELAGIERGSSVFDPACGTGVLLRAAAARGASVLWGQDREPAHAEITRARLVLMGGEVEVAAADSLRDDAFSDRRADAALCDPPFRDRHWGWEELADDDRWAYGTPARGESELAWVQHCLARVRPGGVAVVRVPASAAHRPSGRRVREALASSGALRTVAELPGAQSLVWVLDHPDEQAGRPSADVEFVRGLLTAEGAWSSFLDRAELLGAADLRPSSHVTPGTPESSYAKGRAALLAALHDLAKAPPELAPNDVPSAAASIAELVGDGVVEVQAAPLAAPADRGTVPLLTHKDLREGREPTGRTTEEPGRVVLRPGDVVASASGDAPPRVAGEAESGAAIGARLVILRTDPERVDPHYLAAALSSGPVHRFRGDPLKARIAVLPLDRQRAHVRALRRLADTERRLARVAELGARVVDAGRCGLSDRALAPAIPRAPEETPP</sequence>
<keyword evidence="3" id="KW-1185">Reference proteome</keyword>
<dbReference type="InterPro" id="IPR003356">
    <property type="entry name" value="DNA_methylase_A-5"/>
</dbReference>
<dbReference type="PANTHER" id="PTHR42998">
    <property type="entry name" value="TYPE I RESTRICTION ENZYME HINDVIIP M PROTEIN-RELATED"/>
    <property type="match status" value="1"/>
</dbReference>
<organism evidence="2 3">
    <name type="scientific">Nocardiopsis endophytica</name>
    <dbReference type="NCBI Taxonomy" id="3018445"/>
    <lineage>
        <taxon>Bacteria</taxon>
        <taxon>Bacillati</taxon>
        <taxon>Actinomycetota</taxon>
        <taxon>Actinomycetes</taxon>
        <taxon>Streptosporangiales</taxon>
        <taxon>Nocardiopsidaceae</taxon>
        <taxon>Nocardiopsis</taxon>
    </lineage>
</organism>
<feature type="domain" description="DNA methylase adenine-specific" evidence="1">
    <location>
        <begin position="155"/>
        <end position="324"/>
    </location>
</feature>
<dbReference type="Pfam" id="PF02384">
    <property type="entry name" value="N6_Mtase"/>
    <property type="match status" value="1"/>
</dbReference>
<keyword evidence="2" id="KW-0489">Methyltransferase</keyword>
<dbReference type="Proteomes" id="UP001527866">
    <property type="component" value="Unassembled WGS sequence"/>
</dbReference>
<evidence type="ECO:0000259" key="1">
    <source>
        <dbReference type="Pfam" id="PF02384"/>
    </source>
</evidence>
<dbReference type="PRINTS" id="PR00507">
    <property type="entry name" value="N12N6MTFRASE"/>
</dbReference>
<dbReference type="EMBL" id="JAQFWQ010000017">
    <property type="protein sequence ID" value="MDA2810660.1"/>
    <property type="molecule type" value="Genomic_DNA"/>
</dbReference>
<dbReference type="InterPro" id="IPR029063">
    <property type="entry name" value="SAM-dependent_MTases_sf"/>
</dbReference>
<dbReference type="InterPro" id="IPR052916">
    <property type="entry name" value="Type-I_RE_MTase_Subunit"/>
</dbReference>
<dbReference type="GO" id="GO:0032259">
    <property type="term" value="P:methylation"/>
    <property type="evidence" value="ECO:0007669"/>
    <property type="project" value="UniProtKB-KW"/>
</dbReference>
<reference evidence="2 3" key="1">
    <citation type="submission" date="2023-01" db="EMBL/GenBank/DDBJ databases">
        <title>Draft genome sequence of Nocardiopsis sp. RSe5-2 isolated from halophytes.</title>
        <authorList>
            <person name="Duangmal K."/>
            <person name="Chantavorakit T."/>
        </authorList>
    </citation>
    <scope>NUCLEOTIDE SEQUENCE [LARGE SCALE GENOMIC DNA]</scope>
    <source>
        <strain evidence="2 3">RSe5-2</strain>
    </source>
</reference>
<name>A0ABT4U143_9ACTN</name>
<proteinExistence type="predicted"/>
<evidence type="ECO:0000313" key="2">
    <source>
        <dbReference type="EMBL" id="MDA2810660.1"/>
    </source>
</evidence>
<dbReference type="GO" id="GO:0008168">
    <property type="term" value="F:methyltransferase activity"/>
    <property type="evidence" value="ECO:0007669"/>
    <property type="project" value="UniProtKB-KW"/>
</dbReference>
<dbReference type="Gene3D" id="3.40.50.150">
    <property type="entry name" value="Vaccinia Virus protein VP39"/>
    <property type="match status" value="1"/>
</dbReference>
<dbReference type="RefSeq" id="WP_270684913.1">
    <property type="nucleotide sequence ID" value="NZ_JAQFWQ010000017.1"/>
</dbReference>
<accession>A0ABT4U143</accession>
<dbReference type="SUPFAM" id="SSF53335">
    <property type="entry name" value="S-adenosyl-L-methionine-dependent methyltransferases"/>
    <property type="match status" value="1"/>
</dbReference>
<protein>
    <submittedName>
        <fullName evidence="2">N-6 DNA methylase</fullName>
    </submittedName>
</protein>
<dbReference type="PANTHER" id="PTHR42998:SF1">
    <property type="entry name" value="TYPE I RESTRICTION ENZYME HINDI METHYLASE SUBUNIT"/>
    <property type="match status" value="1"/>
</dbReference>